<comment type="caution">
    <text evidence="1">The sequence shown here is derived from an EMBL/GenBank/DDBJ whole genome shotgun (WGS) entry which is preliminary data.</text>
</comment>
<evidence type="ECO:0000313" key="1">
    <source>
        <dbReference type="EMBL" id="KAH7352172.1"/>
    </source>
</evidence>
<name>A0A8T2SL45_CERRI</name>
<gene>
    <name evidence="1" type="ORF">KP509_19G033300</name>
</gene>
<proteinExistence type="predicted"/>
<accession>A0A8T2SL45</accession>
<reference evidence="1" key="1">
    <citation type="submission" date="2021-08" db="EMBL/GenBank/DDBJ databases">
        <title>WGS assembly of Ceratopteris richardii.</title>
        <authorList>
            <person name="Marchant D.B."/>
            <person name="Chen G."/>
            <person name="Jenkins J."/>
            <person name="Shu S."/>
            <person name="Leebens-Mack J."/>
            <person name="Grimwood J."/>
            <person name="Schmutz J."/>
            <person name="Soltis P."/>
            <person name="Soltis D."/>
            <person name="Chen Z.-H."/>
        </authorList>
    </citation>
    <scope>NUCLEOTIDE SEQUENCE</scope>
    <source>
        <strain evidence="1">Whitten #5841</strain>
        <tissue evidence="1">Leaf</tissue>
    </source>
</reference>
<sequence length="155" mass="17981">MGLIYELIDKMIEKILALQSIDSQRLEEVKDLCIARWYMLHSPLHTAAFVIHPIRREKAPHMDTEVYHGWMDVLEGYTHGDVAKQCVLCDELDAFKSMSGEFLRPLVREKSRMHYAIRWWEQFGLGVPNLQSLLLVSFHKGLVLPLVKKIGARSH</sequence>
<keyword evidence="2" id="KW-1185">Reference proteome</keyword>
<dbReference type="AlphaFoldDB" id="A0A8T2SL45"/>
<dbReference type="EMBL" id="CM035424">
    <property type="protein sequence ID" value="KAH7352172.1"/>
    <property type="molecule type" value="Genomic_DNA"/>
</dbReference>
<evidence type="ECO:0000313" key="2">
    <source>
        <dbReference type="Proteomes" id="UP000825935"/>
    </source>
</evidence>
<dbReference type="Proteomes" id="UP000825935">
    <property type="component" value="Chromosome 19"/>
</dbReference>
<protein>
    <submittedName>
        <fullName evidence="1">Uncharacterized protein</fullName>
    </submittedName>
</protein>
<organism evidence="1 2">
    <name type="scientific">Ceratopteris richardii</name>
    <name type="common">Triangle waterfern</name>
    <dbReference type="NCBI Taxonomy" id="49495"/>
    <lineage>
        <taxon>Eukaryota</taxon>
        <taxon>Viridiplantae</taxon>
        <taxon>Streptophyta</taxon>
        <taxon>Embryophyta</taxon>
        <taxon>Tracheophyta</taxon>
        <taxon>Polypodiopsida</taxon>
        <taxon>Polypodiidae</taxon>
        <taxon>Polypodiales</taxon>
        <taxon>Pteridineae</taxon>
        <taxon>Pteridaceae</taxon>
        <taxon>Parkerioideae</taxon>
        <taxon>Ceratopteris</taxon>
    </lineage>
</organism>